<evidence type="ECO:0000313" key="5">
    <source>
        <dbReference type="Proteomes" id="UP001138500"/>
    </source>
</evidence>
<feature type="compositionally biased region" description="Polar residues" evidence="1">
    <location>
        <begin position="194"/>
        <end position="210"/>
    </location>
</feature>
<keyword evidence="3" id="KW-0732">Signal</keyword>
<keyword evidence="2" id="KW-0472">Membrane</keyword>
<keyword evidence="2" id="KW-0812">Transmembrane</keyword>
<feature type="transmembrane region" description="Helical" evidence="2">
    <location>
        <begin position="35"/>
        <end position="52"/>
    </location>
</feature>
<protein>
    <submittedName>
        <fullName evidence="4">Uncharacterized protein</fullName>
    </submittedName>
</protein>
<dbReference type="AlphaFoldDB" id="A0A9W7SWE1"/>
<feature type="compositionally biased region" description="Pro residues" evidence="1">
    <location>
        <begin position="225"/>
        <end position="234"/>
    </location>
</feature>
<feature type="non-terminal residue" evidence="4">
    <location>
        <position position="259"/>
    </location>
</feature>
<keyword evidence="5" id="KW-1185">Reference proteome</keyword>
<gene>
    <name evidence="4" type="ORF">Tdes44962_MAKER08520</name>
</gene>
<evidence type="ECO:0000313" key="4">
    <source>
        <dbReference type="EMBL" id="KAH9835493.1"/>
    </source>
</evidence>
<reference evidence="4 5" key="1">
    <citation type="journal article" date="2018" name="IMA Fungus">
        <title>IMA Genome-F 10: Nine draft genome sequences of Claviceps purpurea s.lat., including C. arundinis, C. humidiphila, and C. cf. spartinae, pseudomolecules for the pitch canker pathogen Fusarium circinatum, draft genome of Davidsoniella eucalypti, Grosmannia galeiformis, Quambalaria eucalypti, and Teratosphaeria destructans.</title>
        <authorList>
            <person name="Wingfield B.D."/>
            <person name="Liu M."/>
            <person name="Nguyen H.D."/>
            <person name="Lane F.A."/>
            <person name="Morgan S.W."/>
            <person name="De Vos L."/>
            <person name="Wilken P.M."/>
            <person name="Duong T.A."/>
            <person name="Aylward J."/>
            <person name="Coetzee M.P."/>
            <person name="Dadej K."/>
            <person name="De Beer Z.W."/>
            <person name="Findlay W."/>
            <person name="Havenga M."/>
            <person name="Kolarik M."/>
            <person name="Menzies J.G."/>
            <person name="Naidoo K."/>
            <person name="Pochopski O."/>
            <person name="Shoukouhi P."/>
            <person name="Santana Q.C."/>
            <person name="Seifert K.A."/>
            <person name="Soal N."/>
            <person name="Steenkamp E.T."/>
            <person name="Tatham C.T."/>
            <person name="van der Nest M.A."/>
            <person name="Wingfield M.J."/>
        </authorList>
    </citation>
    <scope>NUCLEOTIDE SEQUENCE [LARGE SCALE GENOMIC DNA]</scope>
    <source>
        <strain evidence="4">CMW44962</strain>
    </source>
</reference>
<sequence>MGLKAIIPLMVPFAVLLAALNSTATADRFDGAVSFYGFGMFCLLFCLTREWTALPKPLRQAACLAQSLAIAISLCRLFSLDEFVDRGLGYVRPLAAYLWALEAPHHHIPVGTISLPDLSLLSSVCTGLANVDLSTWRIFGSSREDSGIVRAAKIFGTVTAALSLFVVQAGDAIKASPAPESTPPPPPSVVQARDATQASRDPESTLSPLSVVQAGDATQASPAPESTPPPPPPVVQARDAIKASRAPESTPPPLSVVQA</sequence>
<reference evidence="4 5" key="2">
    <citation type="journal article" date="2021" name="Curr. Genet.">
        <title>Genetic response to nitrogen starvation in the aggressive Eucalyptus foliar pathogen Teratosphaeria destructans.</title>
        <authorList>
            <person name="Havenga M."/>
            <person name="Wingfield B.D."/>
            <person name="Wingfield M.J."/>
            <person name="Dreyer L.L."/>
            <person name="Roets F."/>
            <person name="Aylward J."/>
        </authorList>
    </citation>
    <scope>NUCLEOTIDE SEQUENCE [LARGE SCALE GENOMIC DNA]</scope>
    <source>
        <strain evidence="4">CMW44962</strain>
    </source>
</reference>
<accession>A0A9W7SWE1</accession>
<evidence type="ECO:0000256" key="3">
    <source>
        <dbReference type="SAM" id="SignalP"/>
    </source>
</evidence>
<name>A0A9W7SWE1_9PEZI</name>
<feature type="chain" id="PRO_5040745464" evidence="3">
    <location>
        <begin position="27"/>
        <end position="259"/>
    </location>
</feature>
<dbReference type="Proteomes" id="UP001138500">
    <property type="component" value="Unassembled WGS sequence"/>
</dbReference>
<feature type="region of interest" description="Disordered" evidence="1">
    <location>
        <begin position="175"/>
        <end position="259"/>
    </location>
</feature>
<feature type="compositionally biased region" description="Pro residues" evidence="1">
    <location>
        <begin position="249"/>
        <end position="259"/>
    </location>
</feature>
<organism evidence="4 5">
    <name type="scientific">Teratosphaeria destructans</name>
    <dbReference type="NCBI Taxonomy" id="418781"/>
    <lineage>
        <taxon>Eukaryota</taxon>
        <taxon>Fungi</taxon>
        <taxon>Dikarya</taxon>
        <taxon>Ascomycota</taxon>
        <taxon>Pezizomycotina</taxon>
        <taxon>Dothideomycetes</taxon>
        <taxon>Dothideomycetidae</taxon>
        <taxon>Mycosphaerellales</taxon>
        <taxon>Teratosphaeriaceae</taxon>
        <taxon>Teratosphaeria</taxon>
    </lineage>
</organism>
<evidence type="ECO:0000256" key="2">
    <source>
        <dbReference type="SAM" id="Phobius"/>
    </source>
</evidence>
<keyword evidence="2" id="KW-1133">Transmembrane helix</keyword>
<comment type="caution">
    <text evidence="4">The sequence shown here is derived from an EMBL/GenBank/DDBJ whole genome shotgun (WGS) entry which is preliminary data.</text>
</comment>
<evidence type="ECO:0000256" key="1">
    <source>
        <dbReference type="SAM" id="MobiDB-lite"/>
    </source>
</evidence>
<dbReference type="EMBL" id="RIBY02000913">
    <property type="protein sequence ID" value="KAH9835493.1"/>
    <property type="molecule type" value="Genomic_DNA"/>
</dbReference>
<feature type="signal peptide" evidence="3">
    <location>
        <begin position="1"/>
        <end position="26"/>
    </location>
</feature>
<proteinExistence type="predicted"/>